<reference evidence="5" key="1">
    <citation type="submission" date="2017-05" db="EMBL/GenBank/DDBJ databases">
        <authorList>
            <person name="Rodrigo-Torres L."/>
            <person name="Arahal R. D."/>
            <person name="Lucena T."/>
        </authorList>
    </citation>
    <scope>NUCLEOTIDE SEQUENCE [LARGE SCALE GENOMIC DNA]</scope>
    <source>
        <strain evidence="5">CECT 8649</strain>
    </source>
</reference>
<dbReference type="SUPFAM" id="SSF47090">
    <property type="entry name" value="PGBD-like"/>
    <property type="match status" value="1"/>
</dbReference>
<evidence type="ECO:0000313" key="5">
    <source>
        <dbReference type="Proteomes" id="UP000225972"/>
    </source>
</evidence>
<dbReference type="InterPro" id="IPR036366">
    <property type="entry name" value="PGBDSf"/>
</dbReference>
<keyword evidence="1" id="KW-1133">Transmembrane helix</keyword>
<evidence type="ECO:0000259" key="3">
    <source>
        <dbReference type="Pfam" id="PF01510"/>
    </source>
</evidence>
<evidence type="ECO:0000259" key="2">
    <source>
        <dbReference type="Pfam" id="PF01471"/>
    </source>
</evidence>
<sequence>MANAHMRRIIAHWTAGRGRASASDKQHYHRLTEYDGTHVRGTEAIEDNITTGDGDYAAHTLRLNTGSIGVAMCGMHNAKETPFDAGPSPINEPQFHAFCQMIASLCLEYGIPVTPETVLTHAEVEPTLGVKQKGKWDMTRLPWKPELRGARPVGDYLRSRVNAVLGSKPVIATNRPTLRFGDQGVAVAELQTDMAALGYFSGRMDGDFGPLTRAALLAFQADNGLATDAIAGAMTWRALGEAKPRPMRAISQAEIDAESGTAKDARMVAVVGDIIGVGGVAGIAKQAQKASETVEAASGLLGTLSATVVQYWPALVFSGGCVVAWLALRALSGSQRKRRLRDAREGRSLAR</sequence>
<dbReference type="InterPro" id="IPR002502">
    <property type="entry name" value="Amidase_domain"/>
</dbReference>
<organism evidence="4 5">
    <name type="scientific">Pelagimonas phthalicica</name>
    <dbReference type="NCBI Taxonomy" id="1037362"/>
    <lineage>
        <taxon>Bacteria</taxon>
        <taxon>Pseudomonadati</taxon>
        <taxon>Pseudomonadota</taxon>
        <taxon>Alphaproteobacteria</taxon>
        <taxon>Rhodobacterales</taxon>
        <taxon>Roseobacteraceae</taxon>
        <taxon>Pelagimonas</taxon>
    </lineage>
</organism>
<evidence type="ECO:0000256" key="1">
    <source>
        <dbReference type="SAM" id="Phobius"/>
    </source>
</evidence>
<dbReference type="GO" id="GO:0008745">
    <property type="term" value="F:N-acetylmuramoyl-L-alanine amidase activity"/>
    <property type="evidence" value="ECO:0007669"/>
    <property type="project" value="InterPro"/>
</dbReference>
<dbReference type="Pfam" id="PF01471">
    <property type="entry name" value="PG_binding_1"/>
    <property type="match status" value="1"/>
</dbReference>
<feature type="transmembrane region" description="Helical" evidence="1">
    <location>
        <begin position="311"/>
        <end position="331"/>
    </location>
</feature>
<keyword evidence="1" id="KW-0812">Transmembrane</keyword>
<feature type="domain" description="N-acetylmuramoyl-L-alanine amidase" evidence="3">
    <location>
        <begin position="6"/>
        <end position="124"/>
    </location>
</feature>
<name>A0A238J9F0_9RHOB</name>
<feature type="domain" description="Peptidoglycan binding-like" evidence="2">
    <location>
        <begin position="184"/>
        <end position="239"/>
    </location>
</feature>
<keyword evidence="1" id="KW-0472">Membrane</keyword>
<dbReference type="InterPro" id="IPR036505">
    <property type="entry name" value="Amidase/PGRP_sf"/>
</dbReference>
<evidence type="ECO:0000313" key="4">
    <source>
        <dbReference type="EMBL" id="SMX27278.1"/>
    </source>
</evidence>
<dbReference type="AlphaFoldDB" id="A0A238J9F0"/>
<dbReference type="EMBL" id="FXXP01000001">
    <property type="protein sequence ID" value="SMX27278.1"/>
    <property type="molecule type" value="Genomic_DNA"/>
</dbReference>
<dbReference type="SUPFAM" id="SSF55846">
    <property type="entry name" value="N-acetylmuramoyl-L-alanine amidase-like"/>
    <property type="match status" value="1"/>
</dbReference>
<dbReference type="Proteomes" id="UP000225972">
    <property type="component" value="Unassembled WGS sequence"/>
</dbReference>
<dbReference type="RefSeq" id="WP_235871825.1">
    <property type="nucleotide sequence ID" value="NZ_FXXP01000001.1"/>
</dbReference>
<accession>A0A238J9F0</accession>
<dbReference type="Gene3D" id="1.10.101.10">
    <property type="entry name" value="PGBD-like superfamily/PGBD"/>
    <property type="match status" value="1"/>
</dbReference>
<dbReference type="GO" id="GO:0009253">
    <property type="term" value="P:peptidoglycan catabolic process"/>
    <property type="evidence" value="ECO:0007669"/>
    <property type="project" value="InterPro"/>
</dbReference>
<protein>
    <submittedName>
        <fullName evidence="4">Putative peptidoglycan binding domain protein</fullName>
    </submittedName>
</protein>
<proteinExistence type="predicted"/>
<dbReference type="InterPro" id="IPR036365">
    <property type="entry name" value="PGBD-like_sf"/>
</dbReference>
<dbReference type="Pfam" id="PF01510">
    <property type="entry name" value="Amidase_2"/>
    <property type="match status" value="1"/>
</dbReference>
<keyword evidence="5" id="KW-1185">Reference proteome</keyword>
<dbReference type="InterPro" id="IPR002477">
    <property type="entry name" value="Peptidoglycan-bd-like"/>
</dbReference>
<gene>
    <name evidence="4" type="ORF">TRP8649_01381</name>
</gene>
<dbReference type="Gene3D" id="3.40.80.10">
    <property type="entry name" value="Peptidoglycan recognition protein-like"/>
    <property type="match status" value="1"/>
</dbReference>